<name>A0ACC2P799_9HYME</name>
<gene>
    <name evidence="1" type="ORF">QAD02_015098</name>
</gene>
<evidence type="ECO:0000313" key="2">
    <source>
        <dbReference type="Proteomes" id="UP001239111"/>
    </source>
</evidence>
<evidence type="ECO:0000313" key="1">
    <source>
        <dbReference type="EMBL" id="KAJ8679311.1"/>
    </source>
</evidence>
<organism evidence="1 2">
    <name type="scientific">Eretmocerus hayati</name>
    <dbReference type="NCBI Taxonomy" id="131215"/>
    <lineage>
        <taxon>Eukaryota</taxon>
        <taxon>Metazoa</taxon>
        <taxon>Ecdysozoa</taxon>
        <taxon>Arthropoda</taxon>
        <taxon>Hexapoda</taxon>
        <taxon>Insecta</taxon>
        <taxon>Pterygota</taxon>
        <taxon>Neoptera</taxon>
        <taxon>Endopterygota</taxon>
        <taxon>Hymenoptera</taxon>
        <taxon>Apocrita</taxon>
        <taxon>Proctotrupomorpha</taxon>
        <taxon>Chalcidoidea</taxon>
        <taxon>Aphelinidae</taxon>
        <taxon>Aphelininae</taxon>
        <taxon>Eretmocerus</taxon>
    </lineage>
</organism>
<keyword evidence="2" id="KW-1185">Reference proteome</keyword>
<accession>A0ACC2P799</accession>
<protein>
    <submittedName>
        <fullName evidence="1">Uncharacterized protein</fullName>
    </submittedName>
</protein>
<dbReference type="EMBL" id="CM056742">
    <property type="protein sequence ID" value="KAJ8679311.1"/>
    <property type="molecule type" value="Genomic_DNA"/>
</dbReference>
<comment type="caution">
    <text evidence="1">The sequence shown here is derived from an EMBL/GenBank/DDBJ whole genome shotgun (WGS) entry which is preliminary data.</text>
</comment>
<reference evidence="1" key="1">
    <citation type="submission" date="2023-04" db="EMBL/GenBank/DDBJ databases">
        <title>A chromosome-level genome assembly of the parasitoid wasp Eretmocerus hayati.</title>
        <authorList>
            <person name="Zhong Y."/>
            <person name="Liu S."/>
            <person name="Liu Y."/>
        </authorList>
    </citation>
    <scope>NUCLEOTIDE SEQUENCE</scope>
    <source>
        <strain evidence="1">ZJU_SS_LIU_2023</strain>
    </source>
</reference>
<sequence length="2835" mass="312048">MASDVSSTEAAEPDDEKEEGEISLDDVSSSEEQQSYKFPPRAFGQCPHCLSPKRCHPWCKSLTFNGYYRVPDAHYICPRDVGLQGKENRKKQQSTKQASDLSSISTSSSSTLQEKNDVELAAALSSGLVPISSDSDMELVGLYDDTKRRKRRKLLKKLKKKKREKSPASCLDLALSIKDSIHNVEATAPVLLSRKDSSITSHTKSHRHHSPERKKISFVKSPSPVRKHRRSPPVTRSRSSSIQVAAKRKQKTSTLSRAPSPRHRSKPLPKKPVPVAHSIVDDALRDLPSPGGAVTKLLKKVRQLEPFSSRSKEKGSSLKDKLSNIIKKSKPENEKEKSEISGRKEEGELESQKKKESAIKGKDGGSEKENGIDSSDKQTDVIKDDPKSEVEKKLDEKSVDLMTLESNTETTSISASLEDEKIKPPSDVQSTTKSEEAPISGTEKTTTGVVSESNSPKSPKSAKETSVAVHEQIDSIKPDDSDSELIEEPPPPESQKLPNFIMDDNDEDLELRMIALRSAVLKKHRTRIQSGKVKKRNVEPQKSGSSSPAALPNIESPFTASFVEEFPLLAEVCRPETPMDLKKDIYCSEDMDLDSDMELAEMSDMDDAPYSPTDDLAPLLLDQDETTKSHDASLYTPSKPTETPQGLAMPSSRPELGHLDGSFLELVNPESRPYSPTDLTIYDQDLPGSHPTPADPMAPLAPPPLPPAALGVFSQPVILGCPTGLLNPFYNPVAAQMVGGFPALHQSVNPLLVTAPAGPLFAYSAVPGPQAEAPVEQQPVHPESQLQMVETTPSDDFGETDLDGSPLVPMDTKELSSSSSSLDWPSLGEPLYIRALDKPPSLVPSAVLRGNKQLLKQATLKRLQQHASCPNPEPPQSLFRSAQMQPISEIEFSVNSELASLREPIFKPLKLQPRPRRFTPLPAAPVFAEAASPDDEVAVLESRSDTPASSDLSSMTPSPRPGRRRVRRGRRSMKKTNDRWQELHSRALQEKNARQRAEKERQSTPLLEEDEEALREKLLASLKKKKEVAAAAAAKLAATSEENFQEQLEAEIPTLKRVATSPPPTETIVRKIVKRTNQIPASTKVVNNAKRFQNQLQQRKLLQQKLTLTVFKSRYKLTNMTRKVDVTDLEDCQTDLGAKKVLFGVDDGTISDNENVPPVDSSQNKLLDVPTADFEKSVDQFLKNVRQQHEHTVTDPTPKTLEEKITTVRVPSISPTMKSDIGNQLVNIKAVSAQIAASSSSRSIETDAVSKIWSSHSQKTESNNSISNTIIGKNIISNENKDCPALNGLLDPSKRPKSGALAAVNQAPELISSMSRDSKAQSVAQKNSITSVQRVVTAEHESLTNAICLGTITEPLSVVPKDIINSTSAISVAVSNPIASVTTSTKTNLAVTVVTAKPTTTGFDLNMAKKKLGLGFIKATSYESPIGRVVSLSKKKSDLEIPEATSHESPIGRDTSLSKKSEIEMSKVSSCESPIVRDVSLTKKKSDLEISKAVSHKSLKEHDASLSKKKSDPEIPKTVSYESSIGHDVNFLKNKSELGVSKAASYESPLLSLSVTPQAVKHLPLPQQEEYRRLKQQIIEREKMRLLKARELAASSSVKRIGNIPTVSSTVPESTIPVGLASPRTHAVEPTTPMSNTRSSITESSKNKSTAQMNTQLAAIIEPNTKKTCSNSTSVVTIRAKRTHPVGQVDGNTSNNIVRSDADVPSNRLSVANSSSNIENVSGKDQVDLLGKMTELLNNQKLTVSAVAQKVSKLRILTKEQINNQQNEQDRESPNHTLQRVDTDMKENNQRQKRPLLRILTKDQINQRSLGMKISFLDSAPRHVPNNNNQRSEDRLTRERRPTSLNAEESLQNVTELNQILSSNICQSKDSWSDFKLKVNEEVQHLIDLPAENQEKLLALCEEKLIVKRHAVLDDITEMSGNLRQWEVERDVQDNLAFEIKKLREQLKAAEEKMQQQKKKLSTIQPKISEYHEKINSGRKECFRLSKICSKLGQEAVGSSYIVPSAGAELLTNRIKEVAAHSQQLKNRKIVIPNNQNSASKPSPVVEVINSETGVPSTSSPMDTTNSDSENRTTNRDTSPPEEQVTDGTNVNMVANDNEQDLNANDGVQDMETNFEANETETSDDKKFNILDVKVEIKGDKINFGSNCESSSLTFLNRVKIEQSYEDVKPTIPAADHALSVKTEEPVHHDDAEETQNVPMDTKISENDCSSQPQRNEPSVPSNPETEAFNVESIPTDVDNLHHSGVDVTHDDVPEQSALLVDFADANSAQVLDPGVTENHDQSRSSCVQSKEVDDENTSKEIGGESSCETDSTSLTQTVSVTPNLHSVNELPAAKFDTYPMSNSDSNCDNNGKRDEDNYLNSDPGAERSGNKNQQSDPCDNDKNSLCLLAQNCIADDGSKLENTAPFDQQNSQILSSEVIVSQNDLQKSDTTNSNLEDDSSSPVNMLQNHVSEEPSTAEENCDDPSSVSRSVVPIISDRDGVDTSYCQIPIEGTPEQIPNTTQINPQDHSFLSQKTLTADSQLSDSSSKQVLTRREFISNDQSEDIAEYPSTQHDSDSVPMAIDSNHDVNEQMLNDSRKDDPMEIDDNEDTDLNKKSSNEPANTVIEVQTSNNSSSVDDENLENFYLHKSIDDIINGKNEEDTFSSNPFQVADMYSAEDSTFMEEIALLELANEMEVPSRLVREQKTTADANSVVEATVELNADVKLAEELAEKISIHPERCAQTNTNEEINAVAIVDGEFKETTTNQSTSVNAITVVNPPKDAKKQSNQSQLMGSLLERYKDRRKTFIRPYESVLKLVHAPRNDKLNGILCPFELMGTCNDGDCQYIHQSTSHC</sequence>
<dbReference type="Proteomes" id="UP001239111">
    <property type="component" value="Chromosome 2"/>
</dbReference>
<proteinExistence type="predicted"/>